<dbReference type="GO" id="GO:0000287">
    <property type="term" value="F:magnesium ion binding"/>
    <property type="evidence" value="ECO:0007669"/>
    <property type="project" value="UniProtKB-UniRule"/>
</dbReference>
<evidence type="ECO:0000256" key="1">
    <source>
        <dbReference type="ARBA" id="ARBA00001946"/>
    </source>
</evidence>
<keyword evidence="9 15" id="KW-0456">Lyase</keyword>
<evidence type="ECO:0000256" key="15">
    <source>
        <dbReference type="HAMAP-Rule" id="MF_00012"/>
    </source>
</evidence>
<gene>
    <name evidence="15 18" type="primary">ilvD</name>
    <name evidence="18" type="ORF">E2605_14520</name>
</gene>
<feature type="domain" description="Dihydroxy-acid/6-phosphogluconate dehydratase C-terminal" evidence="17">
    <location>
        <begin position="406"/>
        <end position="604"/>
    </location>
</feature>
<dbReference type="Pfam" id="PF00920">
    <property type="entry name" value="ILVD_EDD_N"/>
    <property type="match status" value="1"/>
</dbReference>
<dbReference type="EC" id="4.2.1.9" evidence="14 15"/>
<dbReference type="InterPro" id="IPR037237">
    <property type="entry name" value="IlvD/EDD_N"/>
</dbReference>
<dbReference type="InterPro" id="IPR056740">
    <property type="entry name" value="ILV_EDD_C"/>
</dbReference>
<dbReference type="NCBIfam" id="NF009103">
    <property type="entry name" value="PRK12448.1"/>
    <property type="match status" value="1"/>
</dbReference>
<feature type="active site" description="Proton acceptor" evidence="15">
    <location>
        <position position="515"/>
    </location>
</feature>
<comment type="pathway">
    <text evidence="13 15">Amino-acid biosynthesis; L-isoleucine biosynthesis; L-isoleucine from 2-oxobutanoate: step 3/4.</text>
</comment>
<feature type="binding site" evidence="15">
    <location>
        <position position="489"/>
    </location>
    <ligand>
        <name>Mg(2+)</name>
        <dbReference type="ChEBI" id="CHEBI:18420"/>
    </ligand>
</feature>
<dbReference type="GO" id="GO:0009099">
    <property type="term" value="P:L-valine biosynthetic process"/>
    <property type="evidence" value="ECO:0007669"/>
    <property type="project" value="UniProtKB-UniRule"/>
</dbReference>
<evidence type="ECO:0000259" key="16">
    <source>
        <dbReference type="Pfam" id="PF00920"/>
    </source>
</evidence>
<comment type="caution">
    <text evidence="18">The sequence shown here is derived from an EMBL/GenBank/DDBJ whole genome shotgun (WGS) entry which is preliminary data.</text>
</comment>
<comment type="subunit">
    <text evidence="15">Homodimer.</text>
</comment>
<comment type="catalytic activity">
    <reaction evidence="15">
        <text>(2R,3R)-2,3-dihydroxy-3-methylpentanoate = (S)-3-methyl-2-oxopentanoate + H2O</text>
        <dbReference type="Rhea" id="RHEA:27694"/>
        <dbReference type="ChEBI" id="CHEBI:15377"/>
        <dbReference type="ChEBI" id="CHEBI:35146"/>
        <dbReference type="ChEBI" id="CHEBI:49258"/>
        <dbReference type="EC" id="4.2.1.9"/>
    </reaction>
</comment>
<evidence type="ECO:0000256" key="7">
    <source>
        <dbReference type="ARBA" id="ARBA00023004"/>
    </source>
</evidence>
<proteinExistence type="inferred from homology"/>
<dbReference type="NCBIfam" id="TIGR00110">
    <property type="entry name" value="ilvD"/>
    <property type="match status" value="1"/>
</dbReference>
<dbReference type="GO" id="GO:0005829">
    <property type="term" value="C:cytosol"/>
    <property type="evidence" value="ECO:0007669"/>
    <property type="project" value="TreeGrafter"/>
</dbReference>
<dbReference type="PANTHER" id="PTHR43661">
    <property type="entry name" value="D-XYLONATE DEHYDRATASE"/>
    <property type="match status" value="1"/>
</dbReference>
<dbReference type="OrthoDB" id="9807077at2"/>
<evidence type="ECO:0000313" key="18">
    <source>
        <dbReference type="EMBL" id="TFD95030.1"/>
    </source>
</evidence>
<keyword evidence="4 15" id="KW-0001">2Fe-2S</keyword>
<evidence type="ECO:0000256" key="10">
    <source>
        <dbReference type="ARBA" id="ARBA00023304"/>
    </source>
</evidence>
<evidence type="ECO:0000256" key="8">
    <source>
        <dbReference type="ARBA" id="ARBA00023014"/>
    </source>
</evidence>
<dbReference type="InterPro" id="IPR042096">
    <property type="entry name" value="Dihydro-acid_dehy_C"/>
</dbReference>
<dbReference type="PROSITE" id="PS00887">
    <property type="entry name" value="ILVD_EDD_2"/>
    <property type="match status" value="1"/>
</dbReference>
<keyword evidence="19" id="KW-1185">Reference proteome</keyword>
<dbReference type="UniPathway" id="UPA00049">
    <property type="reaction ID" value="UER00061"/>
</dbReference>
<feature type="binding site" description="via carbamate group" evidence="15">
    <location>
        <position position="125"/>
    </location>
    <ligand>
        <name>Mg(2+)</name>
        <dbReference type="ChEBI" id="CHEBI:18420"/>
    </ligand>
</feature>
<keyword evidence="6 15" id="KW-0460">Magnesium</keyword>
<dbReference type="Pfam" id="PF24877">
    <property type="entry name" value="ILV_EDD_C"/>
    <property type="match status" value="1"/>
</dbReference>
<name>A0A4Y8KZ58_9BACT</name>
<evidence type="ECO:0000256" key="14">
    <source>
        <dbReference type="ARBA" id="ARBA00029490"/>
    </source>
</evidence>
<comment type="pathway">
    <text evidence="12 15">Amino-acid biosynthesis; L-valine biosynthesis; L-valine from pyruvate: step 3/4.</text>
</comment>
<dbReference type="FunFam" id="3.50.30.80:FF:000001">
    <property type="entry name" value="Dihydroxy-acid dehydratase"/>
    <property type="match status" value="1"/>
</dbReference>
<keyword evidence="5 15" id="KW-0479">Metal-binding</keyword>
<dbReference type="Gene3D" id="3.50.30.80">
    <property type="entry name" value="IlvD/EDD C-terminal domain-like"/>
    <property type="match status" value="1"/>
</dbReference>
<feature type="modified residue" description="N6-carboxylysine" evidence="15">
    <location>
        <position position="125"/>
    </location>
</feature>
<comment type="caution">
    <text evidence="15">Lacks conserved residue(s) required for the propagation of feature annotation.</text>
</comment>
<keyword evidence="8 15" id="KW-0411">Iron-sulfur</keyword>
<evidence type="ECO:0000256" key="6">
    <source>
        <dbReference type="ARBA" id="ARBA00022842"/>
    </source>
</evidence>
<dbReference type="InterPro" id="IPR000581">
    <property type="entry name" value="ILV_EDD_N"/>
</dbReference>
<evidence type="ECO:0000259" key="17">
    <source>
        <dbReference type="Pfam" id="PF24877"/>
    </source>
</evidence>
<dbReference type="PROSITE" id="PS00886">
    <property type="entry name" value="ILVD_EDD_1"/>
    <property type="match status" value="1"/>
</dbReference>
<dbReference type="InterPro" id="IPR004404">
    <property type="entry name" value="DihydroxyA_deHydtase"/>
</dbReference>
<evidence type="ECO:0000256" key="4">
    <source>
        <dbReference type="ARBA" id="ARBA00022714"/>
    </source>
</evidence>
<keyword evidence="7 15" id="KW-0408">Iron</keyword>
<dbReference type="PANTHER" id="PTHR43661:SF3">
    <property type="entry name" value="D-XYLONATE DEHYDRATASE YAGF-RELATED"/>
    <property type="match status" value="1"/>
</dbReference>
<feature type="binding site" evidence="15">
    <location>
        <position position="82"/>
    </location>
    <ligand>
        <name>Mg(2+)</name>
        <dbReference type="ChEBI" id="CHEBI:18420"/>
    </ligand>
</feature>
<dbReference type="GO" id="GO:0051537">
    <property type="term" value="F:2 iron, 2 sulfur cluster binding"/>
    <property type="evidence" value="ECO:0007669"/>
    <property type="project" value="UniProtKB-UniRule"/>
</dbReference>
<comment type="catalytic activity">
    <reaction evidence="11">
        <text>(2R)-2,3-dihydroxy-3-methylbutanoate = 3-methyl-2-oxobutanoate + H2O</text>
        <dbReference type="Rhea" id="RHEA:24809"/>
        <dbReference type="ChEBI" id="CHEBI:11851"/>
        <dbReference type="ChEBI" id="CHEBI:15377"/>
        <dbReference type="ChEBI" id="CHEBI:49072"/>
        <dbReference type="EC" id="4.2.1.9"/>
    </reaction>
    <physiologicalReaction direction="left-to-right" evidence="11">
        <dbReference type="Rhea" id="RHEA:24810"/>
    </physiologicalReaction>
</comment>
<evidence type="ECO:0000256" key="9">
    <source>
        <dbReference type="ARBA" id="ARBA00023239"/>
    </source>
</evidence>
<keyword evidence="10 15" id="KW-0100">Branched-chain amino acid biosynthesis</keyword>
<dbReference type="STRING" id="1121485.GCA_000426485_02046"/>
<keyword evidence="3 15" id="KW-0028">Amino-acid biosynthesis</keyword>
<dbReference type="GO" id="GO:0009097">
    <property type="term" value="P:isoleucine biosynthetic process"/>
    <property type="evidence" value="ECO:0007669"/>
    <property type="project" value="UniProtKB-UniRule"/>
</dbReference>
<dbReference type="AlphaFoldDB" id="A0A4Y8KZ58"/>
<dbReference type="HAMAP" id="MF_00012">
    <property type="entry name" value="IlvD"/>
    <property type="match status" value="1"/>
</dbReference>
<protein>
    <recommendedName>
        <fullName evidence="14 15">Dihydroxy-acid dehydratase</fullName>
        <shortName evidence="15">DAD</shortName>
        <ecNumber evidence="14 15">4.2.1.9</ecNumber>
    </recommendedName>
</protein>
<dbReference type="RefSeq" id="WP_134436982.1">
    <property type="nucleotide sequence ID" value="NZ_SOML01000009.1"/>
</dbReference>
<comment type="function">
    <text evidence="15">Functions in the biosynthesis of branched-chain amino acids. Catalyzes the dehydration of (2R,3R)-2,3-dihydroxy-3-methylpentanoate (2,3-dihydroxy-3-methylvalerate) into 2-oxo-3-methylpentanoate (2-oxo-3-methylvalerate) and of (2R)-2,3-dihydroxy-3-methylbutanoate (2,3-dihydroxyisovalerate) into 2-oxo-3-methylbutanoate (2-oxoisovalerate), the penultimate precursor to L-isoleucine and L-valine, respectively.</text>
</comment>
<feature type="domain" description="Dihydroxy-acid/6-phosphogluconate dehydratase N-terminal" evidence="16">
    <location>
        <begin position="35"/>
        <end position="356"/>
    </location>
</feature>
<reference evidence="18 19" key="1">
    <citation type="submission" date="2019-03" db="EMBL/GenBank/DDBJ databases">
        <title>San Antonio Military Medical Center submission to MRSN (WRAIR), pending publication.</title>
        <authorList>
            <person name="Blyth D.M."/>
            <person name="Mccarthy S.L."/>
            <person name="Schall S.E."/>
            <person name="Stam J.A."/>
            <person name="Ong A.C."/>
            <person name="Mcgann P.T."/>
        </authorList>
    </citation>
    <scope>NUCLEOTIDE SEQUENCE [LARGE SCALE GENOMIC DNA]</scope>
    <source>
        <strain evidence="18 19">MRSN571793</strain>
    </source>
</reference>
<dbReference type="Proteomes" id="UP000297861">
    <property type="component" value="Unassembled WGS sequence"/>
</dbReference>
<evidence type="ECO:0000256" key="11">
    <source>
        <dbReference type="ARBA" id="ARBA00029304"/>
    </source>
</evidence>
<evidence type="ECO:0000256" key="3">
    <source>
        <dbReference type="ARBA" id="ARBA00022605"/>
    </source>
</evidence>
<evidence type="ECO:0000256" key="2">
    <source>
        <dbReference type="ARBA" id="ARBA00006486"/>
    </source>
</evidence>
<evidence type="ECO:0000256" key="5">
    <source>
        <dbReference type="ARBA" id="ARBA00022723"/>
    </source>
</evidence>
<feature type="binding site" evidence="15">
    <location>
        <position position="124"/>
    </location>
    <ligand>
        <name>Mg(2+)</name>
        <dbReference type="ChEBI" id="CHEBI:18420"/>
    </ligand>
</feature>
<evidence type="ECO:0000256" key="13">
    <source>
        <dbReference type="ARBA" id="ARBA00029437"/>
    </source>
</evidence>
<accession>A0A4Y8KZ58</accession>
<evidence type="ECO:0000313" key="19">
    <source>
        <dbReference type="Proteomes" id="UP000297861"/>
    </source>
</evidence>
<dbReference type="GO" id="GO:0004160">
    <property type="term" value="F:dihydroxy-acid dehydratase activity"/>
    <property type="evidence" value="ECO:0007669"/>
    <property type="project" value="UniProtKB-UniRule"/>
</dbReference>
<dbReference type="InterPro" id="IPR020558">
    <property type="entry name" value="DiOHA_6PGluconate_deHydtase_CS"/>
</dbReference>
<dbReference type="UniPathway" id="UPA00047">
    <property type="reaction ID" value="UER00057"/>
</dbReference>
<dbReference type="SUPFAM" id="SSF52016">
    <property type="entry name" value="LeuD/IlvD-like"/>
    <property type="match status" value="1"/>
</dbReference>
<organism evidence="18 19">
    <name type="scientific">Dysgonomonas capnocytophagoides</name>
    <dbReference type="NCBI Taxonomy" id="45254"/>
    <lineage>
        <taxon>Bacteria</taxon>
        <taxon>Pseudomonadati</taxon>
        <taxon>Bacteroidota</taxon>
        <taxon>Bacteroidia</taxon>
        <taxon>Bacteroidales</taxon>
        <taxon>Dysgonomonadaceae</taxon>
        <taxon>Dysgonomonas</taxon>
    </lineage>
</organism>
<evidence type="ECO:0000256" key="12">
    <source>
        <dbReference type="ARBA" id="ARBA00029436"/>
    </source>
</evidence>
<sequence>MGIELRSSSSTQGRRMAGARALWRANGMKEEQMGKPLIAIVNSFTQFVPGHVHLHHIGQQVKAEIESLGCFAAEFNTIAIDDGIAMGHDGMLYSLPSRDLIADSIEYMVNAHKADAMVCISNCDKITPGMLMAAMRLNIPAIFVSGGPMEAGELDNKHLDLIDAMIKAADNTVSDKEVNAIERAACPTCGSCSGMFTANSMNCLNEAIGLGLPGNGTIVATHANRAKLFKDAAKLIVENAYKYYRDGDASVLPRNIASKQAFLNSMTLDIAMGGSTNTILHLLAIAHEAEVDFTMDDIDKLSRKTPCLCKVAPNTDKYHIQDVNRAGGILSILGELAKANLIDTSVKRADGMTLAQAIEKYDITKASINKDAEILYKSAPGNKFNLVMGSQDSYYPTLDTDRVSGCIRDFDHAYTKDGGLGILKGNIALDGCVVKTAGVDESIFKFSGTAKVFHSQDAACEGILRDQVKSGDVVVITYEGPKGGPGMQEMLYPTSYIKSKHLGKECALITDGRFSGGTSGLSIGHVSPEAAAGGAIGLVRDGDIIDIDIPNRSISVRVSDEELEKRRNEEFAKGNLAFKPNRDRNVSKALKAYASMVSSADLGAVRIIE</sequence>
<comment type="cofactor">
    <cofactor evidence="1 15">
        <name>Mg(2+)</name>
        <dbReference type="ChEBI" id="CHEBI:18420"/>
    </cofactor>
</comment>
<comment type="cofactor">
    <cofactor evidence="15">
        <name>[2Fe-2S] cluster</name>
        <dbReference type="ChEBI" id="CHEBI:190135"/>
    </cofactor>
    <text evidence="15">Binds 1 [2Fe-2S] cluster per subunit. This cluster acts as a Lewis acid cofactor.</text>
</comment>
<dbReference type="SUPFAM" id="SSF143975">
    <property type="entry name" value="IlvD/EDD N-terminal domain-like"/>
    <property type="match status" value="1"/>
</dbReference>
<dbReference type="EMBL" id="SOML01000009">
    <property type="protein sequence ID" value="TFD95030.1"/>
    <property type="molecule type" value="Genomic_DNA"/>
</dbReference>
<comment type="similarity">
    <text evidence="2 15">Belongs to the IlvD/Edd family.</text>
</comment>